<gene>
    <name evidence="1" type="ORF">J4573_50550</name>
</gene>
<evidence type="ECO:0000313" key="1">
    <source>
        <dbReference type="EMBL" id="MBO2455397.1"/>
    </source>
</evidence>
<sequence length="132" mass="13659">MRCTLSGSLSFEHAVTEAPHDTAVTLKAQALLCTDPDVSSAEVTGTLKGPVGRLTSQLTGTLTYAWHLKSGATEPSVQQVSGVGIGGGFSFEGETTSGRNQGRPVRIIPLTPGAFSEGKGSEVSMLARLTIK</sequence>
<name>A0A939PLZ9_9ACTN</name>
<dbReference type="RefSeq" id="WP_208263622.1">
    <property type="nucleotide sequence ID" value="NZ_JAGEOJ010000036.1"/>
</dbReference>
<accession>A0A939PLZ9</accession>
<evidence type="ECO:0000313" key="2">
    <source>
        <dbReference type="Proteomes" id="UP000669179"/>
    </source>
</evidence>
<organism evidence="1 2">
    <name type="scientific">Actinomadura barringtoniae</name>
    <dbReference type="NCBI Taxonomy" id="1427535"/>
    <lineage>
        <taxon>Bacteria</taxon>
        <taxon>Bacillati</taxon>
        <taxon>Actinomycetota</taxon>
        <taxon>Actinomycetes</taxon>
        <taxon>Streptosporangiales</taxon>
        <taxon>Thermomonosporaceae</taxon>
        <taxon>Actinomadura</taxon>
    </lineage>
</organism>
<dbReference type="AlphaFoldDB" id="A0A939PLZ9"/>
<dbReference type="EMBL" id="JAGEOJ010000036">
    <property type="protein sequence ID" value="MBO2455397.1"/>
    <property type="molecule type" value="Genomic_DNA"/>
</dbReference>
<keyword evidence="2" id="KW-1185">Reference proteome</keyword>
<proteinExistence type="predicted"/>
<protein>
    <submittedName>
        <fullName evidence="1">Uncharacterized protein</fullName>
    </submittedName>
</protein>
<comment type="caution">
    <text evidence="1">The sequence shown here is derived from an EMBL/GenBank/DDBJ whole genome shotgun (WGS) entry which is preliminary data.</text>
</comment>
<reference evidence="1" key="1">
    <citation type="submission" date="2021-03" db="EMBL/GenBank/DDBJ databases">
        <authorList>
            <person name="Kanchanasin P."/>
            <person name="Saeng-In P."/>
            <person name="Phongsopitanun W."/>
            <person name="Yuki M."/>
            <person name="Kudo T."/>
            <person name="Ohkuma M."/>
            <person name="Tanasupawat S."/>
        </authorList>
    </citation>
    <scope>NUCLEOTIDE SEQUENCE</scope>
    <source>
        <strain evidence="1">GKU 128</strain>
    </source>
</reference>
<dbReference type="Proteomes" id="UP000669179">
    <property type="component" value="Unassembled WGS sequence"/>
</dbReference>